<keyword evidence="3 5" id="KW-1133">Transmembrane helix</keyword>
<gene>
    <name evidence="7" type="ORF">BCR38DRAFT_349346</name>
</gene>
<keyword evidence="2 5" id="KW-0812">Transmembrane</keyword>
<dbReference type="Pfam" id="PF01284">
    <property type="entry name" value="MARVEL"/>
    <property type="match status" value="1"/>
</dbReference>
<dbReference type="PANTHER" id="PTHR42083:SF1">
    <property type="entry name" value="MARVEL DOMAIN-CONTAINING PROTEIN"/>
    <property type="match status" value="1"/>
</dbReference>
<feature type="transmembrane region" description="Helical" evidence="5">
    <location>
        <begin position="94"/>
        <end position="116"/>
    </location>
</feature>
<name>A0A1Y2DNF2_9PEZI</name>
<dbReference type="Proteomes" id="UP000193689">
    <property type="component" value="Unassembled WGS sequence"/>
</dbReference>
<evidence type="ECO:0000313" key="7">
    <source>
        <dbReference type="EMBL" id="ORY60802.1"/>
    </source>
</evidence>
<dbReference type="OrthoDB" id="5363290at2759"/>
<dbReference type="PANTHER" id="PTHR42083">
    <property type="entry name" value="MARVEL DOMAIN-CONTAINING PROTEIN"/>
    <property type="match status" value="1"/>
</dbReference>
<dbReference type="GO" id="GO:0016020">
    <property type="term" value="C:membrane"/>
    <property type="evidence" value="ECO:0007669"/>
    <property type="project" value="UniProtKB-SubCell"/>
</dbReference>
<dbReference type="InterPro" id="IPR008253">
    <property type="entry name" value="Marvel"/>
</dbReference>
<organism evidence="7 8">
    <name type="scientific">Pseudomassariella vexata</name>
    <dbReference type="NCBI Taxonomy" id="1141098"/>
    <lineage>
        <taxon>Eukaryota</taxon>
        <taxon>Fungi</taxon>
        <taxon>Dikarya</taxon>
        <taxon>Ascomycota</taxon>
        <taxon>Pezizomycotina</taxon>
        <taxon>Sordariomycetes</taxon>
        <taxon>Xylariomycetidae</taxon>
        <taxon>Amphisphaeriales</taxon>
        <taxon>Pseudomassariaceae</taxon>
        <taxon>Pseudomassariella</taxon>
    </lineage>
</organism>
<dbReference type="GeneID" id="63772700"/>
<evidence type="ECO:0000256" key="4">
    <source>
        <dbReference type="ARBA" id="ARBA00023136"/>
    </source>
</evidence>
<feature type="transmembrane region" description="Helical" evidence="5">
    <location>
        <begin position="23"/>
        <end position="43"/>
    </location>
</feature>
<proteinExistence type="predicted"/>
<keyword evidence="8" id="KW-1185">Reference proteome</keyword>
<keyword evidence="4 5" id="KW-0472">Membrane</keyword>
<dbReference type="RefSeq" id="XP_040713029.1">
    <property type="nucleotide sequence ID" value="XM_040856488.1"/>
</dbReference>
<evidence type="ECO:0000259" key="6">
    <source>
        <dbReference type="Pfam" id="PF01284"/>
    </source>
</evidence>
<feature type="transmembrane region" description="Helical" evidence="5">
    <location>
        <begin position="58"/>
        <end position="82"/>
    </location>
</feature>
<dbReference type="InParanoid" id="A0A1Y2DNF2"/>
<comment type="caution">
    <text evidence="7">The sequence shown here is derived from an EMBL/GenBank/DDBJ whole genome shotgun (WGS) entry which is preliminary data.</text>
</comment>
<reference evidence="7 8" key="1">
    <citation type="submission" date="2016-07" db="EMBL/GenBank/DDBJ databases">
        <title>Pervasive Adenine N6-methylation of Active Genes in Fungi.</title>
        <authorList>
            <consortium name="DOE Joint Genome Institute"/>
            <person name="Mondo S.J."/>
            <person name="Dannebaum R.O."/>
            <person name="Kuo R.C."/>
            <person name="Labutti K."/>
            <person name="Haridas S."/>
            <person name="Kuo A."/>
            <person name="Salamov A."/>
            <person name="Ahrendt S.R."/>
            <person name="Lipzen A."/>
            <person name="Sullivan W."/>
            <person name="Andreopoulos W.B."/>
            <person name="Clum A."/>
            <person name="Lindquist E."/>
            <person name="Daum C."/>
            <person name="Ramamoorthy G.K."/>
            <person name="Gryganskyi A."/>
            <person name="Culley D."/>
            <person name="Magnuson J.K."/>
            <person name="James T.Y."/>
            <person name="O'Malley M.A."/>
            <person name="Stajich J.E."/>
            <person name="Spatafora J.W."/>
            <person name="Visel A."/>
            <person name="Grigoriev I.V."/>
        </authorList>
    </citation>
    <scope>NUCLEOTIDE SEQUENCE [LARGE SCALE GENOMIC DNA]</scope>
    <source>
        <strain evidence="7 8">CBS 129021</strain>
    </source>
</reference>
<feature type="domain" description="MARVEL" evidence="6">
    <location>
        <begin position="21"/>
        <end position="149"/>
    </location>
</feature>
<protein>
    <recommendedName>
        <fullName evidence="6">MARVEL domain-containing protein</fullName>
    </recommendedName>
</protein>
<dbReference type="EMBL" id="MCFJ01000011">
    <property type="protein sequence ID" value="ORY60802.1"/>
    <property type="molecule type" value="Genomic_DNA"/>
</dbReference>
<evidence type="ECO:0000313" key="8">
    <source>
        <dbReference type="Proteomes" id="UP000193689"/>
    </source>
</evidence>
<evidence type="ECO:0000256" key="3">
    <source>
        <dbReference type="ARBA" id="ARBA00022989"/>
    </source>
</evidence>
<dbReference type="STRING" id="1141098.A0A1Y2DNF2"/>
<feature type="transmembrane region" description="Helical" evidence="5">
    <location>
        <begin position="136"/>
        <end position="155"/>
    </location>
</feature>
<evidence type="ECO:0000256" key="1">
    <source>
        <dbReference type="ARBA" id="ARBA00004141"/>
    </source>
</evidence>
<evidence type="ECO:0000256" key="5">
    <source>
        <dbReference type="SAM" id="Phobius"/>
    </source>
</evidence>
<accession>A0A1Y2DNF2</accession>
<evidence type="ECO:0000256" key="2">
    <source>
        <dbReference type="ARBA" id="ARBA00022692"/>
    </source>
</evidence>
<dbReference type="AlphaFoldDB" id="A0A1Y2DNF2"/>
<sequence>MAVNSGKELGKTWAKAFENMPRLVVRSLQFIFALIAVGFYGHLVDKDKKADHGIAPEWLFAVVVVGMSCITAVVFLALGLLATFAGRMRPYRMFAWDLILGILWIIMFGLFAGIFLKRTDEDKYKGANTKAMKVAVWIDLVNAILWLVSGAYGWVKVIAGEKVDGVGNWVLNKLPWPLGNRKKAHQNNPKAYYEDV</sequence>
<comment type="subcellular location">
    <subcellularLocation>
        <location evidence="1">Membrane</location>
        <topology evidence="1">Multi-pass membrane protein</topology>
    </subcellularLocation>
</comment>